<keyword evidence="7" id="KW-1185">Reference proteome</keyword>
<comment type="caution">
    <text evidence="6">The sequence shown here is derived from an EMBL/GenBank/DDBJ whole genome shotgun (WGS) entry which is preliminary data.</text>
</comment>
<dbReference type="PANTHER" id="PTHR43053:SF3">
    <property type="entry name" value="ALPHA-GALACTOSIDASE C-RELATED"/>
    <property type="match status" value="1"/>
</dbReference>
<evidence type="ECO:0000256" key="1">
    <source>
        <dbReference type="ARBA" id="ARBA00022801"/>
    </source>
</evidence>
<feature type="domain" description="Glycosyl hydrolase family 36 C-terminal" evidence="4">
    <location>
        <begin position="651"/>
        <end position="733"/>
    </location>
</feature>
<feature type="domain" description="Glycosyl hydrolase family 36 N-terminal" evidence="5">
    <location>
        <begin position="30"/>
        <end position="286"/>
    </location>
</feature>
<keyword evidence="2 3" id="KW-0326">Glycosidase</keyword>
<dbReference type="GO" id="GO:0004557">
    <property type="term" value="F:alpha-galactosidase activity"/>
    <property type="evidence" value="ECO:0007669"/>
    <property type="project" value="UniProtKB-EC"/>
</dbReference>
<dbReference type="Pfam" id="PF16875">
    <property type="entry name" value="Glyco_hydro_36N"/>
    <property type="match status" value="1"/>
</dbReference>
<accession>A0ABS6JD52</accession>
<evidence type="ECO:0000259" key="4">
    <source>
        <dbReference type="Pfam" id="PF16874"/>
    </source>
</evidence>
<proteinExistence type="inferred from homology"/>
<dbReference type="InterPro" id="IPR002252">
    <property type="entry name" value="Glyco_hydro_36"/>
</dbReference>
<organism evidence="6 7">
    <name type="scientific">Evansella tamaricis</name>
    <dbReference type="NCBI Taxonomy" id="2069301"/>
    <lineage>
        <taxon>Bacteria</taxon>
        <taxon>Bacillati</taxon>
        <taxon>Bacillota</taxon>
        <taxon>Bacilli</taxon>
        <taxon>Bacillales</taxon>
        <taxon>Bacillaceae</taxon>
        <taxon>Evansella</taxon>
    </lineage>
</organism>
<dbReference type="PANTHER" id="PTHR43053">
    <property type="entry name" value="GLYCOSIDASE FAMILY 31"/>
    <property type="match status" value="1"/>
</dbReference>
<comment type="similarity">
    <text evidence="3">Belongs to the glycosyl hydrolase.</text>
</comment>
<dbReference type="EMBL" id="JAHQCS010000077">
    <property type="protein sequence ID" value="MBU9711598.1"/>
    <property type="molecule type" value="Genomic_DNA"/>
</dbReference>
<evidence type="ECO:0000256" key="2">
    <source>
        <dbReference type="ARBA" id="ARBA00023295"/>
    </source>
</evidence>
<dbReference type="InterPro" id="IPR031704">
    <property type="entry name" value="Glyco_hydro_36_N"/>
</dbReference>
<comment type="catalytic activity">
    <reaction evidence="3">
        <text>Hydrolysis of terminal, non-reducing alpha-D-galactose residues in alpha-D-galactosides, including galactose oligosaccharides, galactomannans and galactolipids.</text>
        <dbReference type="EC" id="3.2.1.22"/>
    </reaction>
</comment>
<dbReference type="RefSeq" id="WP_217065560.1">
    <property type="nucleotide sequence ID" value="NZ_JAHQCS010000077.1"/>
</dbReference>
<dbReference type="Proteomes" id="UP000784880">
    <property type="component" value="Unassembled WGS sequence"/>
</dbReference>
<dbReference type="PIRSF" id="PIRSF005536">
    <property type="entry name" value="Agal"/>
    <property type="match status" value="1"/>
</dbReference>
<name>A0ABS6JD52_9BACI</name>
<sequence length="740" mass="85056">MAIVFHEESKEFHIYNNEVSYIIKILENNQLGNLYYGKRLRDRNTFAHLLQGDLKPLSAYVFENDYKLSLQHTKQEYPSYGTTDFRYPAFEIKQENGSRVTNFEYHSHKIFAGKKKLDGLPATYVEEQTEATTLEITLYDSLINTEIVLSYSIYENRPVITRNTRFIHKGNSKVILTRTMSAAVDLPDSDFEMVHLAGAWSRERHVKVRKLEQGTQGIHSMTGTSSADHNPFIALKRPNTDETNGEVYGFSFIYSGNHLEQVEVDTFDRTRVLIGIHPDTFEWPLEDGEEFQTPEVVMVYSSQGLNKMSQSFHNLYRSRLARGYWREKPRPTVINNWEATEMDFTVEKILSIASAGKELGAELFVLDDGWFGSRNHDKAGLGDWYVTNFNKLPEGITGLANKVDEMGLKFGLWFEPEMVNKDSDLYRNHPDWIISTPNRRSSPSRNQYVLDFSRKEVVDYIYGLMEKVLSESKISYVKWDMNRYITECFSNDKTAEDQGKTFHKYVLGVYSLYERLIARFPYILFESCSSGGARFDPGILYYAPQGWTSDDTDAVERLKIQYGTSFVYPVSSMGAHVSAVPNHQVGRITPIETRANVAYFGAFGYEMDLNTLSVEEKEKVKDQIEFYKSHRELLMNGTFYRHLSPFEGQVTAWSVVAEDKSKAIVGYYKVLNVPNDSWKRLKLQGLDPNKQYSLNGNPSRIHYGDELMQVGIIIEDKDFCANAGDFSSAIFVLKEIEALN</sequence>
<dbReference type="Pfam" id="PF16874">
    <property type="entry name" value="Glyco_hydro_36C"/>
    <property type="match status" value="1"/>
</dbReference>
<gene>
    <name evidence="6" type="ORF">KS419_07610</name>
</gene>
<dbReference type="InterPro" id="IPR050985">
    <property type="entry name" value="Alpha-glycosidase_related"/>
</dbReference>
<protein>
    <recommendedName>
        <fullName evidence="3">Alpha-galactosidase</fullName>
        <ecNumber evidence="3">3.2.1.22</ecNumber>
    </recommendedName>
</protein>
<evidence type="ECO:0000259" key="5">
    <source>
        <dbReference type="Pfam" id="PF16875"/>
    </source>
</evidence>
<reference evidence="6 7" key="1">
    <citation type="submission" date="2021-06" db="EMBL/GenBank/DDBJ databases">
        <title>Bacillus sp. RD4P76, an endophyte from a halophyte.</title>
        <authorList>
            <person name="Sun J.-Q."/>
        </authorList>
    </citation>
    <scope>NUCLEOTIDE SEQUENCE [LARGE SCALE GENOMIC DNA]</scope>
    <source>
        <strain evidence="6 7">CGMCC 1.15917</strain>
    </source>
</reference>
<evidence type="ECO:0000313" key="7">
    <source>
        <dbReference type="Proteomes" id="UP000784880"/>
    </source>
</evidence>
<dbReference type="Pfam" id="PF02065">
    <property type="entry name" value="Melibiase"/>
    <property type="match status" value="1"/>
</dbReference>
<dbReference type="InterPro" id="IPR031705">
    <property type="entry name" value="Glyco_hydro_36_C"/>
</dbReference>
<dbReference type="EC" id="3.2.1.22" evidence="3"/>
<evidence type="ECO:0000256" key="3">
    <source>
        <dbReference type="PIRNR" id="PIRNR005536"/>
    </source>
</evidence>
<dbReference type="CDD" id="cd14791">
    <property type="entry name" value="GH36"/>
    <property type="match status" value="1"/>
</dbReference>
<keyword evidence="1 3" id="KW-0378">Hydrolase</keyword>
<evidence type="ECO:0000313" key="6">
    <source>
        <dbReference type="EMBL" id="MBU9711598.1"/>
    </source>
</evidence>